<comment type="caution">
    <text evidence="9">The sequence shown here is derived from an EMBL/GenBank/DDBJ whole genome shotgun (WGS) entry which is preliminary data.</text>
</comment>
<comment type="similarity">
    <text evidence="7">Belongs to the chloroperoxidase family.</text>
</comment>
<dbReference type="InterPro" id="IPR036851">
    <property type="entry name" value="Chloroperoxidase-like_sf"/>
</dbReference>
<reference evidence="9" key="1">
    <citation type="journal article" date="2020" name="Stud. Mycol.">
        <title>101 Dothideomycetes genomes: a test case for predicting lifestyles and emergence of pathogens.</title>
        <authorList>
            <person name="Haridas S."/>
            <person name="Albert R."/>
            <person name="Binder M."/>
            <person name="Bloem J."/>
            <person name="Labutti K."/>
            <person name="Salamov A."/>
            <person name="Andreopoulos B."/>
            <person name="Baker S."/>
            <person name="Barry K."/>
            <person name="Bills G."/>
            <person name="Bluhm B."/>
            <person name="Cannon C."/>
            <person name="Castanera R."/>
            <person name="Culley D."/>
            <person name="Daum C."/>
            <person name="Ezra D."/>
            <person name="Gonzalez J."/>
            <person name="Henrissat B."/>
            <person name="Kuo A."/>
            <person name="Liang C."/>
            <person name="Lipzen A."/>
            <person name="Lutzoni F."/>
            <person name="Magnuson J."/>
            <person name="Mondo S."/>
            <person name="Nolan M."/>
            <person name="Ohm R."/>
            <person name="Pangilinan J."/>
            <person name="Park H.-J."/>
            <person name="Ramirez L."/>
            <person name="Alfaro M."/>
            <person name="Sun H."/>
            <person name="Tritt A."/>
            <person name="Yoshinaga Y."/>
            <person name="Zwiers L.-H."/>
            <person name="Turgeon B."/>
            <person name="Goodwin S."/>
            <person name="Spatafora J."/>
            <person name="Crous P."/>
            <person name="Grigoriev I."/>
        </authorList>
    </citation>
    <scope>NUCLEOTIDE SEQUENCE</scope>
    <source>
        <strain evidence="9">CBS 121410</strain>
    </source>
</reference>
<dbReference type="AlphaFoldDB" id="A0A9P4I359"/>
<evidence type="ECO:0000256" key="1">
    <source>
        <dbReference type="ARBA" id="ARBA00001970"/>
    </source>
</evidence>
<dbReference type="PANTHER" id="PTHR33577">
    <property type="entry name" value="STERIGMATOCYSTIN BIOSYNTHESIS PEROXIDASE STCC-RELATED"/>
    <property type="match status" value="1"/>
</dbReference>
<dbReference type="OrthoDB" id="407298at2759"/>
<dbReference type="PROSITE" id="PS51405">
    <property type="entry name" value="HEME_HALOPEROXIDASE"/>
    <property type="match status" value="1"/>
</dbReference>
<keyword evidence="3" id="KW-0349">Heme</keyword>
<name>A0A9P4I359_9PEZI</name>
<dbReference type="Pfam" id="PF01328">
    <property type="entry name" value="Peroxidase_2"/>
    <property type="match status" value="1"/>
</dbReference>
<feature type="domain" description="Heme haloperoxidase family profile" evidence="8">
    <location>
        <begin position="29"/>
        <end position="276"/>
    </location>
</feature>
<evidence type="ECO:0000256" key="2">
    <source>
        <dbReference type="ARBA" id="ARBA00022559"/>
    </source>
</evidence>
<comment type="cofactor">
    <cofactor evidence="1">
        <name>heme b</name>
        <dbReference type="ChEBI" id="CHEBI:60344"/>
    </cofactor>
</comment>
<sequence length="394" mass="42630">MVTSSGLKEKRLPIPPNFNAAEQLVDVSGDHAFVPPGPTDQRGPCPGLNALANHNYLPHNGVATIDQYISATNQVFGMGLDLGLVLAVYGAVMDGDGLSWSMGGPPPPGASNLLDLLTQPQGISNSHNKYECDVSPTRGDLYEYGNDYQVQDSQFKALYAKQAGVSDEDSNYSLDLLTDFRAERFQQSIENNPYFFNAPVSGVIVQPAAYTFIYRFMANKTAESPEGILTKNVLKSFFAYTGDDDNLTYTPGNERIPENWYKRPLNDPYDLQSLNQDTLAAALQYPQFLSIGGNTGKTNTFTGVDLANLTGGIYNIPTLLQGNNIVCFGFQAAIQFLPDLLQGIVKDITAPLQQLTSAVANGMSGLGCPKLTGVEGGMFQQFPGFTNLGIDGRY</sequence>
<dbReference type="EMBL" id="ML978712">
    <property type="protein sequence ID" value="KAF2091307.1"/>
    <property type="molecule type" value="Genomic_DNA"/>
</dbReference>
<dbReference type="Proteomes" id="UP000799776">
    <property type="component" value="Unassembled WGS sequence"/>
</dbReference>
<evidence type="ECO:0000259" key="8">
    <source>
        <dbReference type="PROSITE" id="PS51405"/>
    </source>
</evidence>
<accession>A0A9P4I359</accession>
<evidence type="ECO:0000256" key="7">
    <source>
        <dbReference type="ARBA" id="ARBA00025795"/>
    </source>
</evidence>
<evidence type="ECO:0000256" key="5">
    <source>
        <dbReference type="ARBA" id="ARBA00023002"/>
    </source>
</evidence>
<dbReference type="SUPFAM" id="SSF47571">
    <property type="entry name" value="Cloroperoxidase"/>
    <property type="match status" value="1"/>
</dbReference>
<gene>
    <name evidence="9" type="ORF">K490DRAFT_33547</name>
</gene>
<keyword evidence="10" id="KW-1185">Reference proteome</keyword>
<evidence type="ECO:0000313" key="9">
    <source>
        <dbReference type="EMBL" id="KAF2091307.1"/>
    </source>
</evidence>
<proteinExistence type="inferred from homology"/>
<evidence type="ECO:0000256" key="4">
    <source>
        <dbReference type="ARBA" id="ARBA00022723"/>
    </source>
</evidence>
<dbReference type="PANTHER" id="PTHR33577:SF1">
    <property type="entry name" value="HEME HALOPEROXIDASE FAMILY PROFILE DOMAIN-CONTAINING PROTEIN"/>
    <property type="match status" value="1"/>
</dbReference>
<evidence type="ECO:0000256" key="3">
    <source>
        <dbReference type="ARBA" id="ARBA00022617"/>
    </source>
</evidence>
<keyword evidence="6" id="KW-0408">Iron</keyword>
<organism evidence="9 10">
    <name type="scientific">Saccharata proteae CBS 121410</name>
    <dbReference type="NCBI Taxonomy" id="1314787"/>
    <lineage>
        <taxon>Eukaryota</taxon>
        <taxon>Fungi</taxon>
        <taxon>Dikarya</taxon>
        <taxon>Ascomycota</taxon>
        <taxon>Pezizomycotina</taxon>
        <taxon>Dothideomycetes</taxon>
        <taxon>Dothideomycetes incertae sedis</taxon>
        <taxon>Botryosphaeriales</taxon>
        <taxon>Saccharataceae</taxon>
        <taxon>Saccharata</taxon>
    </lineage>
</organism>
<evidence type="ECO:0000313" key="10">
    <source>
        <dbReference type="Proteomes" id="UP000799776"/>
    </source>
</evidence>
<keyword evidence="4" id="KW-0479">Metal-binding</keyword>
<dbReference type="GO" id="GO:0004601">
    <property type="term" value="F:peroxidase activity"/>
    <property type="evidence" value="ECO:0007669"/>
    <property type="project" value="UniProtKB-KW"/>
</dbReference>
<keyword evidence="2" id="KW-0575">Peroxidase</keyword>
<dbReference type="GO" id="GO:0046872">
    <property type="term" value="F:metal ion binding"/>
    <property type="evidence" value="ECO:0007669"/>
    <property type="project" value="UniProtKB-KW"/>
</dbReference>
<keyword evidence="5" id="KW-0560">Oxidoreductase</keyword>
<protein>
    <submittedName>
        <fullName evidence="9">Cloroperoxidase</fullName>
    </submittedName>
</protein>
<dbReference type="Gene3D" id="1.10.489.10">
    <property type="entry name" value="Chloroperoxidase-like"/>
    <property type="match status" value="1"/>
</dbReference>
<dbReference type="InterPro" id="IPR000028">
    <property type="entry name" value="Chloroperoxidase"/>
</dbReference>
<evidence type="ECO:0000256" key="6">
    <source>
        <dbReference type="ARBA" id="ARBA00023004"/>
    </source>
</evidence>